<dbReference type="AlphaFoldDB" id="A0A834C5X3"/>
<feature type="compositionally biased region" description="Polar residues" evidence="1">
    <location>
        <begin position="1"/>
        <end position="12"/>
    </location>
</feature>
<accession>A0A834C5X3</accession>
<sequence>MLQSRTYTSGFTSGEDDLNGRLETQRESSRPPGFPAIGSFLKVTLQSGHADVAGLAVGMKPAPPPPPSIPPLFSSTHHPF</sequence>
<organism evidence="2 3">
    <name type="scientific">Oryzias melastigma</name>
    <name type="common">Marine medaka</name>
    <dbReference type="NCBI Taxonomy" id="30732"/>
    <lineage>
        <taxon>Eukaryota</taxon>
        <taxon>Metazoa</taxon>
        <taxon>Chordata</taxon>
        <taxon>Craniata</taxon>
        <taxon>Vertebrata</taxon>
        <taxon>Euteleostomi</taxon>
        <taxon>Actinopterygii</taxon>
        <taxon>Neopterygii</taxon>
        <taxon>Teleostei</taxon>
        <taxon>Neoteleostei</taxon>
        <taxon>Acanthomorphata</taxon>
        <taxon>Ovalentaria</taxon>
        <taxon>Atherinomorphae</taxon>
        <taxon>Beloniformes</taxon>
        <taxon>Adrianichthyidae</taxon>
        <taxon>Oryziinae</taxon>
        <taxon>Oryzias</taxon>
    </lineage>
</organism>
<evidence type="ECO:0000313" key="3">
    <source>
        <dbReference type="Proteomes" id="UP000646548"/>
    </source>
</evidence>
<feature type="compositionally biased region" description="Pro residues" evidence="1">
    <location>
        <begin position="61"/>
        <end position="70"/>
    </location>
</feature>
<proteinExistence type="predicted"/>
<gene>
    <name evidence="2" type="ORF">FQA47_009830</name>
</gene>
<feature type="compositionally biased region" description="Basic and acidic residues" evidence="1">
    <location>
        <begin position="18"/>
        <end position="29"/>
    </location>
</feature>
<feature type="region of interest" description="Disordered" evidence="1">
    <location>
        <begin position="56"/>
        <end position="80"/>
    </location>
</feature>
<evidence type="ECO:0000313" key="2">
    <source>
        <dbReference type="EMBL" id="KAF6721703.1"/>
    </source>
</evidence>
<name>A0A834C5X3_ORYME</name>
<feature type="region of interest" description="Disordered" evidence="1">
    <location>
        <begin position="1"/>
        <end position="35"/>
    </location>
</feature>
<evidence type="ECO:0000256" key="1">
    <source>
        <dbReference type="SAM" id="MobiDB-lite"/>
    </source>
</evidence>
<protein>
    <submittedName>
        <fullName evidence="2">Uncharacterized protein</fullName>
    </submittedName>
</protein>
<dbReference type="EMBL" id="WKFB01000483">
    <property type="protein sequence ID" value="KAF6721703.1"/>
    <property type="molecule type" value="Genomic_DNA"/>
</dbReference>
<comment type="caution">
    <text evidence="2">The sequence shown here is derived from an EMBL/GenBank/DDBJ whole genome shotgun (WGS) entry which is preliminary data.</text>
</comment>
<reference evidence="2" key="1">
    <citation type="journal article" name="BMC Genomics">
        <title>Long-read sequencing and de novo genome assembly of marine medaka (Oryzias melastigma).</title>
        <authorList>
            <person name="Liang P."/>
            <person name="Saqib H.S.A."/>
            <person name="Ni X."/>
            <person name="Shen Y."/>
        </authorList>
    </citation>
    <scope>NUCLEOTIDE SEQUENCE</scope>
    <source>
        <strain evidence="2">Bigg-433</strain>
    </source>
</reference>
<dbReference type="Proteomes" id="UP000646548">
    <property type="component" value="Unassembled WGS sequence"/>
</dbReference>